<gene>
    <name evidence="2" type="ORF">VKT23_010256</name>
</gene>
<evidence type="ECO:0000313" key="2">
    <source>
        <dbReference type="EMBL" id="KAK7457909.1"/>
    </source>
</evidence>
<feature type="region of interest" description="Disordered" evidence="1">
    <location>
        <begin position="1"/>
        <end position="116"/>
    </location>
</feature>
<evidence type="ECO:0000313" key="3">
    <source>
        <dbReference type="Proteomes" id="UP001498398"/>
    </source>
</evidence>
<sequence length="170" mass="19346">MPGKRGRPRKYHTDEERKEARRKVAHNYHIRRGKSLRQLRRELKKVIEAAEKKKANESDEDRLPPSSPLPTSPLPLPSTPFPSSPSQTTIPPLPANDYNQILESQRPQKPDKSHLAALSGYRWPRARFVNVSSDSESELPYVAKKQVHVREVTPEDNTLPMASSVENSPK</sequence>
<accession>A0ABR1JDC5</accession>
<reference evidence="2 3" key="1">
    <citation type="submission" date="2024-01" db="EMBL/GenBank/DDBJ databases">
        <title>A draft genome for the cacao thread blight pathogen Marasmiellus scandens.</title>
        <authorList>
            <person name="Baruah I.K."/>
            <person name="Leung J."/>
            <person name="Bukari Y."/>
            <person name="Amoako-Attah I."/>
            <person name="Meinhardt L.W."/>
            <person name="Bailey B.A."/>
            <person name="Cohen S.P."/>
        </authorList>
    </citation>
    <scope>NUCLEOTIDE SEQUENCE [LARGE SCALE GENOMIC DNA]</scope>
    <source>
        <strain evidence="2 3">GH-19</strain>
    </source>
</reference>
<feature type="compositionally biased region" description="Pro residues" evidence="1">
    <location>
        <begin position="65"/>
        <end position="83"/>
    </location>
</feature>
<comment type="caution">
    <text evidence="2">The sequence shown here is derived from an EMBL/GenBank/DDBJ whole genome shotgun (WGS) entry which is preliminary data.</text>
</comment>
<evidence type="ECO:0000256" key="1">
    <source>
        <dbReference type="SAM" id="MobiDB-lite"/>
    </source>
</evidence>
<feature type="compositionally biased region" description="Basic residues" evidence="1">
    <location>
        <begin position="20"/>
        <end position="38"/>
    </location>
</feature>
<dbReference type="Pfam" id="PF02178">
    <property type="entry name" value="AT_hook"/>
    <property type="match status" value="1"/>
</dbReference>
<feature type="compositionally biased region" description="Basic and acidic residues" evidence="1">
    <location>
        <begin position="39"/>
        <end position="63"/>
    </location>
</feature>
<name>A0ABR1JDC5_9AGAR</name>
<proteinExistence type="predicted"/>
<organism evidence="2 3">
    <name type="scientific">Marasmiellus scandens</name>
    <dbReference type="NCBI Taxonomy" id="2682957"/>
    <lineage>
        <taxon>Eukaryota</taxon>
        <taxon>Fungi</taxon>
        <taxon>Dikarya</taxon>
        <taxon>Basidiomycota</taxon>
        <taxon>Agaricomycotina</taxon>
        <taxon>Agaricomycetes</taxon>
        <taxon>Agaricomycetidae</taxon>
        <taxon>Agaricales</taxon>
        <taxon>Marasmiineae</taxon>
        <taxon>Omphalotaceae</taxon>
        <taxon>Marasmiellus</taxon>
    </lineage>
</organism>
<feature type="compositionally biased region" description="Basic residues" evidence="1">
    <location>
        <begin position="1"/>
        <end position="10"/>
    </location>
</feature>
<dbReference type="EMBL" id="JBANRG010000019">
    <property type="protein sequence ID" value="KAK7457909.1"/>
    <property type="molecule type" value="Genomic_DNA"/>
</dbReference>
<protein>
    <submittedName>
        <fullName evidence="2">Uncharacterized protein</fullName>
    </submittedName>
</protein>
<dbReference type="InterPro" id="IPR017956">
    <property type="entry name" value="AT_hook_DNA-bd_motif"/>
</dbReference>
<keyword evidence="3" id="KW-1185">Reference proteome</keyword>
<dbReference type="Proteomes" id="UP001498398">
    <property type="component" value="Unassembled WGS sequence"/>
</dbReference>